<dbReference type="SUPFAM" id="SSF53335">
    <property type="entry name" value="S-adenosyl-L-methionine-dependent methyltransferases"/>
    <property type="match status" value="1"/>
</dbReference>
<accession>A0A512RQL3</accession>
<evidence type="ECO:0000313" key="3">
    <source>
        <dbReference type="EMBL" id="GEP97977.1"/>
    </source>
</evidence>
<evidence type="ECO:0000256" key="1">
    <source>
        <dbReference type="ARBA" id="ARBA00022679"/>
    </source>
</evidence>
<dbReference type="CDD" id="cd02440">
    <property type="entry name" value="AdoMet_MTases"/>
    <property type="match status" value="1"/>
</dbReference>
<evidence type="ECO:0000313" key="4">
    <source>
        <dbReference type="Proteomes" id="UP000321436"/>
    </source>
</evidence>
<comment type="caution">
    <text evidence="3">The sequence shown here is derived from an EMBL/GenBank/DDBJ whole genome shotgun (WGS) entry which is preliminary data.</text>
</comment>
<sequence>MAPDERFSWALSVMDIPPAAHVLEIGCGHGIAVSMIAPLLTTGSITAVDKSAAMIAKAATRNAGNKAALLTGGFADVPLLRQRYDIIFGFNVNIFQKPPGVEMQRIRKLLSPGGLLYVFYQSLPGGNVAGMKGMAEQIQLQLETGGFEIQNIHFKKVGTGSCICLIGKSLLEL</sequence>
<protein>
    <recommendedName>
        <fullName evidence="2">Methyltransferase domain-containing protein</fullName>
    </recommendedName>
</protein>
<dbReference type="Gene3D" id="3.40.50.150">
    <property type="entry name" value="Vaccinia Virus protein VP39"/>
    <property type="match status" value="1"/>
</dbReference>
<dbReference type="Proteomes" id="UP000321436">
    <property type="component" value="Unassembled WGS sequence"/>
</dbReference>
<feature type="domain" description="Methyltransferase" evidence="2">
    <location>
        <begin position="22"/>
        <end position="114"/>
    </location>
</feature>
<dbReference type="GO" id="GO:0016740">
    <property type="term" value="F:transferase activity"/>
    <property type="evidence" value="ECO:0007669"/>
    <property type="project" value="UniProtKB-KW"/>
</dbReference>
<reference evidence="3 4" key="1">
    <citation type="submission" date="2019-07" db="EMBL/GenBank/DDBJ databases">
        <title>Whole genome shotgun sequence of Chitinophaga cymbidii NBRC 109752.</title>
        <authorList>
            <person name="Hosoyama A."/>
            <person name="Uohara A."/>
            <person name="Ohji S."/>
            <person name="Ichikawa N."/>
        </authorList>
    </citation>
    <scope>NUCLEOTIDE SEQUENCE [LARGE SCALE GENOMIC DNA]</scope>
    <source>
        <strain evidence="3 4">NBRC 109752</strain>
    </source>
</reference>
<dbReference type="InterPro" id="IPR041698">
    <property type="entry name" value="Methyltransf_25"/>
</dbReference>
<dbReference type="EMBL" id="BKAU01000005">
    <property type="protein sequence ID" value="GEP97977.1"/>
    <property type="molecule type" value="Genomic_DNA"/>
</dbReference>
<dbReference type="AlphaFoldDB" id="A0A512RQL3"/>
<keyword evidence="4" id="KW-1185">Reference proteome</keyword>
<dbReference type="Pfam" id="PF13649">
    <property type="entry name" value="Methyltransf_25"/>
    <property type="match status" value="1"/>
</dbReference>
<proteinExistence type="predicted"/>
<keyword evidence="1" id="KW-0808">Transferase</keyword>
<name>A0A512RQL3_9BACT</name>
<evidence type="ECO:0000259" key="2">
    <source>
        <dbReference type="Pfam" id="PF13649"/>
    </source>
</evidence>
<gene>
    <name evidence="3" type="ORF">CCY01nite_42370</name>
</gene>
<organism evidence="3 4">
    <name type="scientific">Chitinophaga cymbidii</name>
    <dbReference type="NCBI Taxonomy" id="1096750"/>
    <lineage>
        <taxon>Bacteria</taxon>
        <taxon>Pseudomonadati</taxon>
        <taxon>Bacteroidota</taxon>
        <taxon>Chitinophagia</taxon>
        <taxon>Chitinophagales</taxon>
        <taxon>Chitinophagaceae</taxon>
        <taxon>Chitinophaga</taxon>
    </lineage>
</organism>
<dbReference type="PANTHER" id="PTHR43861">
    <property type="entry name" value="TRANS-ACONITATE 2-METHYLTRANSFERASE-RELATED"/>
    <property type="match status" value="1"/>
</dbReference>
<dbReference type="InterPro" id="IPR029063">
    <property type="entry name" value="SAM-dependent_MTases_sf"/>
</dbReference>